<feature type="compositionally biased region" description="Acidic residues" evidence="7">
    <location>
        <begin position="323"/>
        <end position="334"/>
    </location>
</feature>
<dbReference type="FunFam" id="3.30.390.80:FF:000001">
    <property type="entry name" value="DNA repair protein RAD52 homolog"/>
    <property type="match status" value="1"/>
</dbReference>
<reference evidence="9" key="1">
    <citation type="submission" date="2016-11" db="EMBL/GenBank/DDBJ databases">
        <authorList>
            <person name="Guldener U."/>
        </authorList>
    </citation>
    <scope>NUCLEOTIDE SEQUENCE [LARGE SCALE GENOMIC DNA]</scope>
</reference>
<evidence type="ECO:0000313" key="8">
    <source>
        <dbReference type="EMBL" id="SGZ40318.1"/>
    </source>
</evidence>
<dbReference type="PANTHER" id="PTHR12132:SF1">
    <property type="entry name" value="DNA REPAIR PROTEIN RAD52 HOMOLOG"/>
    <property type="match status" value="1"/>
</dbReference>
<proteinExistence type="inferred from homology"/>
<dbReference type="Gene3D" id="3.30.390.80">
    <property type="entry name" value="DNA repair protein Rad52/59/22"/>
    <property type="match status" value="1"/>
</dbReference>
<dbReference type="GO" id="GO:0003697">
    <property type="term" value="F:single-stranded DNA binding"/>
    <property type="evidence" value="ECO:0007669"/>
    <property type="project" value="UniProtKB-ARBA"/>
</dbReference>
<feature type="region of interest" description="Disordered" evidence="7">
    <location>
        <begin position="306"/>
        <end position="334"/>
    </location>
</feature>
<dbReference type="AlphaFoldDB" id="A0A1L0FL77"/>
<evidence type="ECO:0000256" key="4">
    <source>
        <dbReference type="ARBA" id="ARBA00023204"/>
    </source>
</evidence>
<accession>A0A1L0FL77</accession>
<dbReference type="GO" id="GO:0005634">
    <property type="term" value="C:nucleus"/>
    <property type="evidence" value="ECO:0007669"/>
    <property type="project" value="TreeGrafter"/>
</dbReference>
<evidence type="ECO:0000256" key="1">
    <source>
        <dbReference type="ARBA" id="ARBA00006638"/>
    </source>
</evidence>
<feature type="compositionally biased region" description="Basic and acidic residues" evidence="7">
    <location>
        <begin position="1"/>
        <end position="12"/>
    </location>
</feature>
<gene>
    <name evidence="8" type="ORF">HGUI_02518</name>
</gene>
<evidence type="ECO:0000256" key="3">
    <source>
        <dbReference type="ARBA" id="ARBA00023172"/>
    </source>
</evidence>
<dbReference type="SUPFAM" id="SSF54768">
    <property type="entry name" value="dsRNA-binding domain-like"/>
    <property type="match status" value="1"/>
</dbReference>
<dbReference type="GO" id="GO:0045002">
    <property type="term" value="P:double-strand break repair via single-strand annealing"/>
    <property type="evidence" value="ECO:0007669"/>
    <property type="project" value="TreeGrafter"/>
</dbReference>
<dbReference type="InterPro" id="IPR042525">
    <property type="entry name" value="Rad52_Rad59_Rad22_sf"/>
</dbReference>
<dbReference type="Pfam" id="PF04098">
    <property type="entry name" value="Rad52_Rad22"/>
    <property type="match status" value="1"/>
</dbReference>
<dbReference type="GO" id="GO:0000724">
    <property type="term" value="P:double-strand break repair via homologous recombination"/>
    <property type="evidence" value="ECO:0007669"/>
    <property type="project" value="TreeGrafter"/>
</dbReference>
<dbReference type="InterPro" id="IPR007232">
    <property type="entry name" value="Rad52_Rad59_Rad22"/>
</dbReference>
<evidence type="ECO:0000256" key="5">
    <source>
        <dbReference type="ARBA" id="ARBA00037138"/>
    </source>
</evidence>
<keyword evidence="9" id="KW-1185">Reference proteome</keyword>
<evidence type="ECO:0000256" key="2">
    <source>
        <dbReference type="ARBA" id="ARBA00022763"/>
    </source>
</evidence>
<dbReference type="EMBL" id="FQNF01000046">
    <property type="protein sequence ID" value="SGZ40318.1"/>
    <property type="molecule type" value="Genomic_DNA"/>
</dbReference>
<dbReference type="Proteomes" id="UP000183365">
    <property type="component" value="Unassembled WGS sequence"/>
</dbReference>
<organism evidence="8 9">
    <name type="scientific">Hanseniaspora guilliermondii</name>
    <dbReference type="NCBI Taxonomy" id="56406"/>
    <lineage>
        <taxon>Eukaryota</taxon>
        <taxon>Fungi</taxon>
        <taxon>Dikarya</taxon>
        <taxon>Ascomycota</taxon>
        <taxon>Saccharomycotina</taxon>
        <taxon>Saccharomycetes</taxon>
        <taxon>Saccharomycodales</taxon>
        <taxon>Saccharomycodaceae</taxon>
        <taxon>Hanseniaspora</taxon>
    </lineage>
</organism>
<dbReference type="OrthoDB" id="3971881at2759"/>
<keyword evidence="3" id="KW-0233">DNA recombination</keyword>
<dbReference type="VEuPathDB" id="FungiDB:HGUI_02518"/>
<feature type="compositionally biased region" description="Polar residues" evidence="7">
    <location>
        <begin position="306"/>
        <end position="320"/>
    </location>
</feature>
<feature type="region of interest" description="Disordered" evidence="7">
    <location>
        <begin position="1"/>
        <end position="42"/>
    </location>
</feature>
<comment type="function">
    <text evidence="5">Involved in DNA double-strand break (DSB) repair and recombination. Promotes the annealing of complementary single-stranded DNA and by stimulation of the RAD51 recombinase.</text>
</comment>
<comment type="similarity">
    <text evidence="1">Belongs to the RAD52 family.</text>
</comment>
<protein>
    <recommendedName>
        <fullName evidence="6">DNA repair and recombination protein RAD52</fullName>
    </recommendedName>
</protein>
<keyword evidence="2" id="KW-0227">DNA damage</keyword>
<evidence type="ECO:0000313" key="9">
    <source>
        <dbReference type="Proteomes" id="UP000183365"/>
    </source>
</evidence>
<sequence>MSSEQSKSKDNNNPKIDVLFNKKKQSSNDDRSKNPDSEPHIHIREFSLVEQTNIEILLQKKLDQSLISYRPGPGGTKTAYLEGNVVIDLANRILGFNGWSFQIKNLTIEHKERSPQGDYCVVSSCIVRIILKDGTFREDIGFGDTKSKYIAAAIENSKKSAITDGLKRALRLFGNSLGNCLYDKEFISAKKTSDEKEKETPGLLIKKTDTFPNLVNSRVSTNMQASPDIRMIKTENPEDALEDNLLNMNSMRKRNIENLYPDRVSATPDSKTKRRPCTMTADHVKQELKTPSINLDDKIEKAAMESSTKNISITPAVSNDPQKEEEESDFISDDSLDIEDIDREIAENKLRKERIAADIKLNAVVLEKLPDNINAEQLSFKNAAALVSVKKSEKEDIVDELNKLTKVADFNVHDNENRPTSNDKPLLLNVDKSMKISSDNFEKVGHYRNIKNRKYVASAHGSTPKQTK</sequence>
<dbReference type="PANTHER" id="PTHR12132">
    <property type="entry name" value="DNA REPAIR AND RECOMBINATION PROTEIN RAD52, RAD59"/>
    <property type="match status" value="1"/>
</dbReference>
<evidence type="ECO:0000256" key="6">
    <source>
        <dbReference type="ARBA" id="ARBA00041062"/>
    </source>
</evidence>
<dbReference type="InterPro" id="IPR041247">
    <property type="entry name" value="Rad52_fam"/>
</dbReference>
<evidence type="ECO:0000256" key="7">
    <source>
        <dbReference type="SAM" id="MobiDB-lite"/>
    </source>
</evidence>
<keyword evidence="4" id="KW-0234">DNA repair</keyword>
<name>A0A1L0FL77_9ASCO</name>
<dbReference type="GO" id="GO:0006312">
    <property type="term" value="P:mitotic recombination"/>
    <property type="evidence" value="ECO:0007669"/>
    <property type="project" value="TreeGrafter"/>
</dbReference>
<feature type="compositionally biased region" description="Basic and acidic residues" evidence="7">
    <location>
        <begin position="26"/>
        <end position="42"/>
    </location>
</feature>